<dbReference type="OrthoDB" id="1778207at2"/>
<protein>
    <recommendedName>
        <fullName evidence="4">DUF4320 family protein</fullName>
    </recommendedName>
</protein>
<sequence>MKRDRGVFTTQFAIYFMIAIFIFSMIFGILPVFTQHMKLNRLAAEVVREAELTGATGESVMDRYEETAKRLGLTPKEISFSGTKYIEGTKNVQINDDICVTITQDYKWFSTFLGGEGIDSQITVRALGRSGVYHK</sequence>
<evidence type="ECO:0000313" key="3">
    <source>
        <dbReference type="Proteomes" id="UP000007177"/>
    </source>
</evidence>
<organism evidence="2 3">
    <name type="scientific">Acetobacterium woodii (strain ATCC 29683 / DSM 1030 / JCM 2381 / KCTC 1655 / WB1)</name>
    <dbReference type="NCBI Taxonomy" id="931626"/>
    <lineage>
        <taxon>Bacteria</taxon>
        <taxon>Bacillati</taxon>
        <taxon>Bacillota</taxon>
        <taxon>Clostridia</taxon>
        <taxon>Eubacteriales</taxon>
        <taxon>Eubacteriaceae</taxon>
        <taxon>Acetobacterium</taxon>
    </lineage>
</organism>
<reference evidence="3" key="1">
    <citation type="submission" date="2011-07" db="EMBL/GenBank/DDBJ databases">
        <title>Complete genome sequence of Acetobacterium woodii.</title>
        <authorList>
            <person name="Poehlein A."/>
            <person name="Schmidt S."/>
            <person name="Kaster A.-K."/>
            <person name="Goenrich M."/>
            <person name="Vollmers J."/>
            <person name="Thuermer A."/>
            <person name="Gottschalk G."/>
            <person name="Thauer R.K."/>
            <person name="Daniel R."/>
            <person name="Mueller V."/>
        </authorList>
    </citation>
    <scope>NUCLEOTIDE SEQUENCE [LARGE SCALE GENOMIC DNA]</scope>
    <source>
        <strain evidence="3">ATCC 29683 / DSM 1030 / JCM 2381 / KCTC 1655 / WB1</strain>
    </source>
</reference>
<proteinExistence type="predicted"/>
<dbReference type="KEGG" id="awo:Awo_c11380"/>
<dbReference type="Proteomes" id="UP000007177">
    <property type="component" value="Chromosome"/>
</dbReference>
<dbReference type="HOGENOM" id="CLU_1881212_0_0_9"/>
<dbReference type="RefSeq" id="WP_014355525.1">
    <property type="nucleotide sequence ID" value="NC_016894.1"/>
</dbReference>
<dbReference type="InterPro" id="IPR025469">
    <property type="entry name" value="DUF4320"/>
</dbReference>
<evidence type="ECO:0008006" key="4">
    <source>
        <dbReference type="Google" id="ProtNLM"/>
    </source>
</evidence>
<keyword evidence="1" id="KW-0812">Transmembrane</keyword>
<dbReference type="AlphaFoldDB" id="H6LDF0"/>
<gene>
    <name evidence="2" type="ordered locus">Awo_c11380</name>
</gene>
<keyword evidence="1" id="KW-1133">Transmembrane helix</keyword>
<dbReference type="STRING" id="931626.Awo_c11380"/>
<accession>H6LDF0</accession>
<name>H6LDF0_ACEWD</name>
<reference evidence="2 3" key="2">
    <citation type="journal article" date="2012" name="PLoS ONE">
        <title>An ancient pathway combining carbon dioxide fixation with the generation and utilization of a sodium ion gradient for ATP synthesis.</title>
        <authorList>
            <person name="Poehlein A."/>
            <person name="Schmidt S."/>
            <person name="Kaster A.K."/>
            <person name="Goenrich M."/>
            <person name="Vollmers J."/>
            <person name="Thurmer A."/>
            <person name="Bertsch J."/>
            <person name="Schuchmann K."/>
            <person name="Voigt B."/>
            <person name="Hecker M."/>
            <person name="Daniel R."/>
            <person name="Thauer R.K."/>
            <person name="Gottschalk G."/>
            <person name="Muller V."/>
        </authorList>
    </citation>
    <scope>NUCLEOTIDE SEQUENCE [LARGE SCALE GENOMIC DNA]</scope>
    <source>
        <strain evidence="3">ATCC 29683 / DSM 1030 / JCM 2381 / KCTC 1655 / WB1</strain>
    </source>
</reference>
<keyword evidence="3" id="KW-1185">Reference proteome</keyword>
<feature type="transmembrane region" description="Helical" evidence="1">
    <location>
        <begin position="12"/>
        <end position="33"/>
    </location>
</feature>
<evidence type="ECO:0000256" key="1">
    <source>
        <dbReference type="SAM" id="Phobius"/>
    </source>
</evidence>
<evidence type="ECO:0000313" key="2">
    <source>
        <dbReference type="EMBL" id="AFA47922.1"/>
    </source>
</evidence>
<keyword evidence="1" id="KW-0472">Membrane</keyword>
<dbReference type="Pfam" id="PF14208">
    <property type="entry name" value="DUF4320"/>
    <property type="match status" value="1"/>
</dbReference>
<dbReference type="EMBL" id="CP002987">
    <property type="protein sequence ID" value="AFA47922.1"/>
    <property type="molecule type" value="Genomic_DNA"/>
</dbReference>